<evidence type="ECO:0000313" key="1">
    <source>
        <dbReference type="EMBL" id="KAF5935350.1"/>
    </source>
</evidence>
<dbReference type="EMBL" id="JACBKZ010000013">
    <property type="protein sequence ID" value="KAF5935350.1"/>
    <property type="molecule type" value="Genomic_DNA"/>
</dbReference>
<sequence>MVIGMAGKQAYYVVFVEMISKIYNSYTNCNKQVVRNRILSISNFKDDASA</sequence>
<reference evidence="1 2" key="2">
    <citation type="submission" date="2020-07" db="EMBL/GenBank/DDBJ databases">
        <title>Genome assembly of wild tea tree DASZ reveals pedigree and selection history of tea varieties.</title>
        <authorList>
            <person name="Zhang W."/>
        </authorList>
    </citation>
    <scope>NUCLEOTIDE SEQUENCE [LARGE SCALE GENOMIC DNA]</scope>
    <source>
        <strain evidence="2">cv. G240</strain>
        <tissue evidence="1">Leaf</tissue>
    </source>
</reference>
<protein>
    <submittedName>
        <fullName evidence="1">Uncharacterized protein</fullName>
    </submittedName>
</protein>
<accession>A0A7J7G3P5</accession>
<dbReference type="AlphaFoldDB" id="A0A7J7G3P5"/>
<organism evidence="1 2">
    <name type="scientific">Camellia sinensis</name>
    <name type="common">Tea plant</name>
    <name type="synonym">Thea sinensis</name>
    <dbReference type="NCBI Taxonomy" id="4442"/>
    <lineage>
        <taxon>Eukaryota</taxon>
        <taxon>Viridiplantae</taxon>
        <taxon>Streptophyta</taxon>
        <taxon>Embryophyta</taxon>
        <taxon>Tracheophyta</taxon>
        <taxon>Spermatophyta</taxon>
        <taxon>Magnoliopsida</taxon>
        <taxon>eudicotyledons</taxon>
        <taxon>Gunneridae</taxon>
        <taxon>Pentapetalae</taxon>
        <taxon>asterids</taxon>
        <taxon>Ericales</taxon>
        <taxon>Theaceae</taxon>
        <taxon>Camellia</taxon>
    </lineage>
</organism>
<comment type="caution">
    <text evidence="1">The sequence shown here is derived from an EMBL/GenBank/DDBJ whole genome shotgun (WGS) entry which is preliminary data.</text>
</comment>
<keyword evidence="2" id="KW-1185">Reference proteome</keyword>
<name>A0A7J7G3P5_CAMSI</name>
<gene>
    <name evidence="1" type="ORF">HYC85_026479</name>
</gene>
<proteinExistence type="predicted"/>
<dbReference type="Proteomes" id="UP000593564">
    <property type="component" value="Unassembled WGS sequence"/>
</dbReference>
<evidence type="ECO:0000313" key="2">
    <source>
        <dbReference type="Proteomes" id="UP000593564"/>
    </source>
</evidence>
<reference evidence="2" key="1">
    <citation type="journal article" date="2020" name="Nat. Commun.">
        <title>Genome assembly of wild tea tree DASZ reveals pedigree and selection history of tea varieties.</title>
        <authorList>
            <person name="Zhang W."/>
            <person name="Zhang Y."/>
            <person name="Qiu H."/>
            <person name="Guo Y."/>
            <person name="Wan H."/>
            <person name="Zhang X."/>
            <person name="Scossa F."/>
            <person name="Alseekh S."/>
            <person name="Zhang Q."/>
            <person name="Wang P."/>
            <person name="Xu L."/>
            <person name="Schmidt M.H."/>
            <person name="Jia X."/>
            <person name="Li D."/>
            <person name="Zhu A."/>
            <person name="Guo F."/>
            <person name="Chen W."/>
            <person name="Ni D."/>
            <person name="Usadel B."/>
            <person name="Fernie A.R."/>
            <person name="Wen W."/>
        </authorList>
    </citation>
    <scope>NUCLEOTIDE SEQUENCE [LARGE SCALE GENOMIC DNA]</scope>
    <source>
        <strain evidence="2">cv. G240</strain>
    </source>
</reference>